<name>A0AB37K9Q7_NEIME</name>
<dbReference type="AlphaFoldDB" id="A0AB37K9Q7"/>
<accession>A0AB37K9Q7</accession>
<evidence type="ECO:0000313" key="2">
    <source>
        <dbReference type="EMBL" id="RGB18883.1"/>
    </source>
</evidence>
<protein>
    <submittedName>
        <fullName evidence="2">Uncharacterized protein</fullName>
    </submittedName>
</protein>
<gene>
    <name evidence="2" type="ORF">CIJ84_01425</name>
</gene>
<keyword evidence="1" id="KW-0472">Membrane</keyword>
<feature type="transmembrane region" description="Helical" evidence="1">
    <location>
        <begin position="15"/>
        <end position="35"/>
    </location>
</feature>
<reference evidence="2 3" key="1">
    <citation type="submission" date="2017-08" db="EMBL/GenBank/DDBJ databases">
        <title>Meningococcal Conjunctivitis and Endemic Carriage at a Military Recruit Training Center.</title>
        <authorList>
            <person name="Bobb A.J."/>
            <person name="Galac M.R."/>
            <person name="Snesrud E."/>
            <person name="Clagett C.D."/>
        </authorList>
    </citation>
    <scope>NUCLEOTIDE SEQUENCE [LARGE SCALE GENOMIC DNA]</scope>
    <source>
        <strain evidence="2 3">MRSN431200</strain>
    </source>
</reference>
<keyword evidence="1" id="KW-0812">Transmembrane</keyword>
<dbReference type="Proteomes" id="UP000260504">
    <property type="component" value="Unassembled WGS sequence"/>
</dbReference>
<proteinExistence type="predicted"/>
<organism evidence="2 3">
    <name type="scientific">Neisseria meningitidis</name>
    <dbReference type="NCBI Taxonomy" id="487"/>
    <lineage>
        <taxon>Bacteria</taxon>
        <taxon>Pseudomonadati</taxon>
        <taxon>Pseudomonadota</taxon>
        <taxon>Betaproteobacteria</taxon>
        <taxon>Neisseriales</taxon>
        <taxon>Neisseriaceae</taxon>
        <taxon>Neisseria</taxon>
    </lineage>
</organism>
<evidence type="ECO:0000256" key="1">
    <source>
        <dbReference type="SAM" id="Phobius"/>
    </source>
</evidence>
<keyword evidence="1" id="KW-1133">Transmembrane helix</keyword>
<feature type="non-terminal residue" evidence="2">
    <location>
        <position position="1"/>
    </location>
</feature>
<evidence type="ECO:0000313" key="3">
    <source>
        <dbReference type="Proteomes" id="UP000260504"/>
    </source>
</evidence>
<comment type="caution">
    <text evidence="2">The sequence shown here is derived from an EMBL/GenBank/DDBJ whole genome shotgun (WGS) entry which is preliminary data.</text>
</comment>
<dbReference type="EMBL" id="NVYQ01000017">
    <property type="protein sequence ID" value="RGB18883.1"/>
    <property type="molecule type" value="Genomic_DNA"/>
</dbReference>
<sequence length="84" mass="9932">LIHYINSANLSEKQLMRQCLVHVCFLISAIATAWTDKIVYSTIHKPHWGFYYKKTPDKPACRVFNYVYFKPLRLFRQENHAVSA</sequence>